<dbReference type="RefSeq" id="WP_099593663.1">
    <property type="nucleotide sequence ID" value="NZ_MDGM01000012.1"/>
</dbReference>
<evidence type="ECO:0000256" key="6">
    <source>
        <dbReference type="SAM" id="Phobius"/>
    </source>
</evidence>
<dbReference type="OrthoDB" id="8477889at2"/>
<keyword evidence="2" id="KW-1003">Cell membrane</keyword>
<evidence type="ECO:0000256" key="3">
    <source>
        <dbReference type="ARBA" id="ARBA00022692"/>
    </source>
</evidence>
<comment type="subcellular location">
    <subcellularLocation>
        <location evidence="1">Cell membrane</location>
        <topology evidence="1">Multi-pass membrane protein</topology>
    </subcellularLocation>
</comment>
<dbReference type="PANTHER" id="PTHR33529">
    <property type="entry name" value="SLR0882 PROTEIN-RELATED"/>
    <property type="match status" value="1"/>
</dbReference>
<keyword evidence="4 6" id="KW-1133">Transmembrane helix</keyword>
<evidence type="ECO:0000313" key="7">
    <source>
        <dbReference type="EMBL" id="PIB24898.1"/>
    </source>
</evidence>
<evidence type="ECO:0000313" key="8">
    <source>
        <dbReference type="Proteomes" id="UP000231516"/>
    </source>
</evidence>
<feature type="transmembrane region" description="Helical" evidence="6">
    <location>
        <begin position="306"/>
        <end position="326"/>
    </location>
</feature>
<organism evidence="7 8">
    <name type="scientific">Paramylibacter kogurei</name>
    <dbReference type="NCBI Taxonomy" id="1889778"/>
    <lineage>
        <taxon>Bacteria</taxon>
        <taxon>Pseudomonadati</taxon>
        <taxon>Pseudomonadota</taxon>
        <taxon>Alphaproteobacteria</taxon>
        <taxon>Rhodobacterales</taxon>
        <taxon>Paracoccaceae</taxon>
        <taxon>Paramylibacter</taxon>
    </lineage>
</organism>
<evidence type="ECO:0000256" key="2">
    <source>
        <dbReference type="ARBA" id="ARBA00022475"/>
    </source>
</evidence>
<evidence type="ECO:0000256" key="5">
    <source>
        <dbReference type="ARBA" id="ARBA00023136"/>
    </source>
</evidence>
<dbReference type="AlphaFoldDB" id="A0A2G5K5T5"/>
<evidence type="ECO:0008006" key="9">
    <source>
        <dbReference type="Google" id="ProtNLM"/>
    </source>
</evidence>
<dbReference type="EMBL" id="MDGM01000012">
    <property type="protein sequence ID" value="PIB24898.1"/>
    <property type="molecule type" value="Genomic_DNA"/>
</dbReference>
<name>A0A2G5K5T5_9RHOB</name>
<gene>
    <name evidence="7" type="ORF">BFP76_06985</name>
</gene>
<keyword evidence="8" id="KW-1185">Reference proteome</keyword>
<feature type="transmembrane region" description="Helical" evidence="6">
    <location>
        <begin position="63"/>
        <end position="81"/>
    </location>
</feature>
<dbReference type="GO" id="GO:0043190">
    <property type="term" value="C:ATP-binding cassette (ABC) transporter complex"/>
    <property type="evidence" value="ECO:0007669"/>
    <property type="project" value="TreeGrafter"/>
</dbReference>
<feature type="transmembrane region" description="Helical" evidence="6">
    <location>
        <begin position="12"/>
        <end position="29"/>
    </location>
</feature>
<dbReference type="Pfam" id="PF03739">
    <property type="entry name" value="LptF_LptG"/>
    <property type="match status" value="1"/>
</dbReference>
<keyword evidence="5 6" id="KW-0472">Membrane</keyword>
<comment type="caution">
    <text evidence="7">The sequence shown here is derived from an EMBL/GenBank/DDBJ whole genome shotgun (WGS) entry which is preliminary data.</text>
</comment>
<proteinExistence type="predicted"/>
<protein>
    <recommendedName>
        <fullName evidence="9">Lipopolysaccharide export system permease protein LptF</fullName>
    </recommendedName>
</protein>
<dbReference type="PANTHER" id="PTHR33529:SF6">
    <property type="entry name" value="YJGP_YJGQ FAMILY PERMEASE"/>
    <property type="match status" value="1"/>
</dbReference>
<evidence type="ECO:0000256" key="1">
    <source>
        <dbReference type="ARBA" id="ARBA00004651"/>
    </source>
</evidence>
<sequence length="380" mass="41984">MKQLDQYILKQLFGPFAFFMIVFIGLLWLNRALGLVDVVVENGQPASIFVELAINLLPKTIEAAIPIAGFAASVMVTNRLFSEAELVVMMNAGRSVVSLAFPYFMFGVICCLAMSFVVHYLAPFATKRLADRQEEIGRQYVTQIVKEGEFVTNDGRFTFFFGEKGADGTLRDIMISEQVSPNKTVTHVAQKGQAVTQDGTTKLLLFNGSIQDFTLPDVALNVIQFGSLSYDLSQFETAVKTRITRPNELYTSDLYDYIEARTLDVKNQAGAVAILQDRFVKPLLSLLTPVIGMATLLVGGFSRSGFILRIIVSIVLMFSIDTFRGVSQSWVSSDGAHWIVSYAPVALAIIVLVVLLFLGSNDLKTIRKQIFGTKQRQVAS</sequence>
<dbReference type="GO" id="GO:0015920">
    <property type="term" value="P:lipopolysaccharide transport"/>
    <property type="evidence" value="ECO:0007669"/>
    <property type="project" value="TreeGrafter"/>
</dbReference>
<reference evidence="7 8" key="1">
    <citation type="submission" date="2016-08" db="EMBL/GenBank/DDBJ databases">
        <title>Draft genome of Amylibacter sp. strain 4G11.</title>
        <authorList>
            <person name="Wong S.-K."/>
            <person name="Hamasaki K."/>
            <person name="Yoshizawa S."/>
        </authorList>
    </citation>
    <scope>NUCLEOTIDE SEQUENCE [LARGE SCALE GENOMIC DNA]</scope>
    <source>
        <strain evidence="7 8">4G11</strain>
    </source>
</reference>
<accession>A0A2G5K5T5</accession>
<dbReference type="Proteomes" id="UP000231516">
    <property type="component" value="Unassembled WGS sequence"/>
</dbReference>
<feature type="transmembrane region" description="Helical" evidence="6">
    <location>
        <begin position="279"/>
        <end position="299"/>
    </location>
</feature>
<keyword evidence="3 6" id="KW-0812">Transmembrane</keyword>
<dbReference type="InterPro" id="IPR005495">
    <property type="entry name" value="LptG/LptF_permease"/>
</dbReference>
<feature type="transmembrane region" description="Helical" evidence="6">
    <location>
        <begin position="101"/>
        <end position="122"/>
    </location>
</feature>
<evidence type="ECO:0000256" key="4">
    <source>
        <dbReference type="ARBA" id="ARBA00022989"/>
    </source>
</evidence>
<feature type="transmembrane region" description="Helical" evidence="6">
    <location>
        <begin position="338"/>
        <end position="358"/>
    </location>
</feature>